<evidence type="ECO:0000313" key="2">
    <source>
        <dbReference type="Proteomes" id="UP000249542"/>
    </source>
</evidence>
<evidence type="ECO:0000313" key="1">
    <source>
        <dbReference type="EMBL" id="PZW42504.1"/>
    </source>
</evidence>
<keyword evidence="2" id="KW-1185">Reference proteome</keyword>
<dbReference type="RefSeq" id="WP_211307636.1">
    <property type="nucleotide sequence ID" value="NZ_QKYV01000002.1"/>
</dbReference>
<reference evidence="1 2" key="1">
    <citation type="submission" date="2018-06" db="EMBL/GenBank/DDBJ databases">
        <title>Genomic Encyclopedia of Archaeal and Bacterial Type Strains, Phase II (KMG-II): from individual species to whole genera.</title>
        <authorList>
            <person name="Goeker M."/>
        </authorList>
    </citation>
    <scope>NUCLEOTIDE SEQUENCE [LARGE SCALE GENOMIC DNA]</scope>
    <source>
        <strain evidence="1 2">DSM 15361</strain>
    </source>
</reference>
<gene>
    <name evidence="1" type="ORF">LX95_00818</name>
</gene>
<evidence type="ECO:0008006" key="3">
    <source>
        <dbReference type="Google" id="ProtNLM"/>
    </source>
</evidence>
<dbReference type="EMBL" id="QKYV01000002">
    <property type="protein sequence ID" value="PZW42504.1"/>
    <property type="molecule type" value="Genomic_DNA"/>
</dbReference>
<sequence>MRKEFYITASVKIKNNEIFKNDRSIFKVNRGLSIQDFLKEAYQFLDLSYAKFHKMDVLCKLGIIATTVLKEDYSSDTALVFQNKSSSEVSDFQHQEKLNDFPSPANFVYTLPNIVMGEISIKHQLQSENAFFIAEEFQPQIIVSHTESLLKNNKASTTICGWLEANLNDYYVFLNYIEPQGEVVFSAPTLLENYIHE</sequence>
<dbReference type="Proteomes" id="UP000249542">
    <property type="component" value="Unassembled WGS sequence"/>
</dbReference>
<name>A0A2W7I765_9FLAO</name>
<dbReference type="AlphaFoldDB" id="A0A2W7I765"/>
<comment type="caution">
    <text evidence="1">The sequence shown here is derived from an EMBL/GenBank/DDBJ whole genome shotgun (WGS) entry which is preliminary data.</text>
</comment>
<organism evidence="1 2">
    <name type="scientific">Mesonia algae</name>
    <dbReference type="NCBI Taxonomy" id="213248"/>
    <lineage>
        <taxon>Bacteria</taxon>
        <taxon>Pseudomonadati</taxon>
        <taxon>Bacteroidota</taxon>
        <taxon>Flavobacteriia</taxon>
        <taxon>Flavobacteriales</taxon>
        <taxon>Flavobacteriaceae</taxon>
        <taxon>Mesonia</taxon>
    </lineage>
</organism>
<accession>A0A2W7I765</accession>
<protein>
    <recommendedName>
        <fullName evidence="3">3-oxoacyl-ACP synthase</fullName>
    </recommendedName>
</protein>
<proteinExistence type="predicted"/>